<gene>
    <name evidence="6" type="ORF">IC608_15815</name>
</gene>
<evidence type="ECO:0000313" key="6">
    <source>
        <dbReference type="EMBL" id="MBD8066940.1"/>
    </source>
</evidence>
<dbReference type="InterPro" id="IPR006143">
    <property type="entry name" value="RND_pump_MFP"/>
</dbReference>
<keyword evidence="7" id="KW-1185">Reference proteome</keyword>
<dbReference type="NCBIfam" id="TIGR01730">
    <property type="entry name" value="RND_mfp"/>
    <property type="match status" value="1"/>
</dbReference>
<dbReference type="GO" id="GO:0015562">
    <property type="term" value="F:efflux transmembrane transporter activity"/>
    <property type="evidence" value="ECO:0007669"/>
    <property type="project" value="TreeGrafter"/>
</dbReference>
<evidence type="ECO:0000259" key="4">
    <source>
        <dbReference type="Pfam" id="PF25954"/>
    </source>
</evidence>
<dbReference type="RefSeq" id="WP_191777520.1">
    <property type="nucleotide sequence ID" value="NZ_JACYFU010000004.1"/>
</dbReference>
<feature type="coiled-coil region" evidence="2">
    <location>
        <begin position="97"/>
        <end position="155"/>
    </location>
</feature>
<keyword evidence="2" id="KW-0175">Coiled coil</keyword>
<sequence length="359" mass="37281">MSGRLVFLLPLLIPMVAACQSPPPEPQVEARPVLSLVVEPRAMVRSSFVGVVTPQVSVDQAFRVGGTLVSRAVDVGDSVAAGAVIASLETTTLDLAVETAQANLLSAEAQYANAAAAEGRLRSLQESDVVAVSNLEQAQQQTAAARASVVQAQSRLLQAEERLGYARLAAPFDGVVTAVGAETGAVVSPGQKILTLAQTGARDLVIDVPEAFAQRVQVGAQFMVVPQLDPDIRIEGKLREIAPEADPVTRSLRLKIGLVDPPDQFWLGTTASASLADPVRGELWVPQGAVLTRDGKTSVWVVDESAATVTARPVSVGAPVDGQVPVLSGLAAGDRVVTAGVNDLENGQAIAAQMERAGK</sequence>
<dbReference type="Gene3D" id="2.40.420.20">
    <property type="match status" value="1"/>
</dbReference>
<dbReference type="PROSITE" id="PS51257">
    <property type="entry name" value="PROKAR_LIPOPROTEIN"/>
    <property type="match status" value="1"/>
</dbReference>
<dbReference type="EMBL" id="JACYFU010000004">
    <property type="protein sequence ID" value="MBD8066940.1"/>
    <property type="molecule type" value="Genomic_DNA"/>
</dbReference>
<dbReference type="Pfam" id="PF25954">
    <property type="entry name" value="Beta-barrel_RND_2"/>
    <property type="match status" value="1"/>
</dbReference>
<evidence type="ECO:0000256" key="1">
    <source>
        <dbReference type="ARBA" id="ARBA00009477"/>
    </source>
</evidence>
<dbReference type="Gene3D" id="2.40.50.100">
    <property type="match status" value="1"/>
</dbReference>
<dbReference type="SUPFAM" id="SSF111369">
    <property type="entry name" value="HlyD-like secretion proteins"/>
    <property type="match status" value="1"/>
</dbReference>
<evidence type="ECO:0000256" key="3">
    <source>
        <dbReference type="SAM" id="SignalP"/>
    </source>
</evidence>
<dbReference type="Gene3D" id="1.10.287.470">
    <property type="entry name" value="Helix hairpin bin"/>
    <property type="match status" value="1"/>
</dbReference>
<feature type="domain" description="CusB-like beta-barrel" evidence="4">
    <location>
        <begin position="204"/>
        <end position="277"/>
    </location>
</feature>
<reference evidence="6" key="1">
    <citation type="submission" date="2020-09" db="EMBL/GenBank/DDBJ databases">
        <title>Genome seq and assembly of Devosia sp.</title>
        <authorList>
            <person name="Chhetri G."/>
        </authorList>
    </citation>
    <scope>NUCLEOTIDE SEQUENCE</scope>
    <source>
        <strain evidence="6">PTR5</strain>
    </source>
</reference>
<comment type="caution">
    <text evidence="6">The sequence shown here is derived from an EMBL/GenBank/DDBJ whole genome shotgun (WGS) entry which is preliminary data.</text>
</comment>
<protein>
    <submittedName>
        <fullName evidence="6">Efflux RND transporter periplasmic adaptor subunit</fullName>
    </submittedName>
</protein>
<keyword evidence="3" id="KW-0732">Signal</keyword>
<feature type="domain" description="Multidrug resistance protein MdtA-like C-terminal permuted SH3" evidence="5">
    <location>
        <begin position="285"/>
        <end position="341"/>
    </location>
</feature>
<comment type="similarity">
    <text evidence="1">Belongs to the membrane fusion protein (MFP) (TC 8.A.1) family.</text>
</comment>
<feature type="signal peptide" evidence="3">
    <location>
        <begin position="1"/>
        <end position="19"/>
    </location>
</feature>
<feature type="chain" id="PRO_5037404725" evidence="3">
    <location>
        <begin position="20"/>
        <end position="359"/>
    </location>
</feature>
<dbReference type="InterPro" id="IPR058627">
    <property type="entry name" value="MdtA-like_C"/>
</dbReference>
<dbReference type="Pfam" id="PF25967">
    <property type="entry name" value="RND-MFP_C"/>
    <property type="match status" value="1"/>
</dbReference>
<dbReference type="Proteomes" id="UP000654108">
    <property type="component" value="Unassembled WGS sequence"/>
</dbReference>
<accession>A0A927FV90</accession>
<dbReference type="PANTHER" id="PTHR30469:SF15">
    <property type="entry name" value="HLYD FAMILY OF SECRETION PROTEINS"/>
    <property type="match status" value="1"/>
</dbReference>
<dbReference type="PANTHER" id="PTHR30469">
    <property type="entry name" value="MULTIDRUG RESISTANCE PROTEIN MDTA"/>
    <property type="match status" value="1"/>
</dbReference>
<name>A0A927FV90_9HYPH</name>
<dbReference type="AlphaFoldDB" id="A0A927FV90"/>
<evidence type="ECO:0000256" key="2">
    <source>
        <dbReference type="SAM" id="Coils"/>
    </source>
</evidence>
<evidence type="ECO:0000259" key="5">
    <source>
        <dbReference type="Pfam" id="PF25967"/>
    </source>
</evidence>
<proteinExistence type="inferred from homology"/>
<dbReference type="InterPro" id="IPR058792">
    <property type="entry name" value="Beta-barrel_RND_2"/>
</dbReference>
<dbReference type="GO" id="GO:1990281">
    <property type="term" value="C:efflux pump complex"/>
    <property type="evidence" value="ECO:0007669"/>
    <property type="project" value="TreeGrafter"/>
</dbReference>
<dbReference type="Gene3D" id="2.40.30.170">
    <property type="match status" value="1"/>
</dbReference>
<organism evidence="6 7">
    <name type="scientific">Devosia oryzisoli</name>
    <dbReference type="NCBI Taxonomy" id="2774138"/>
    <lineage>
        <taxon>Bacteria</taxon>
        <taxon>Pseudomonadati</taxon>
        <taxon>Pseudomonadota</taxon>
        <taxon>Alphaproteobacteria</taxon>
        <taxon>Hyphomicrobiales</taxon>
        <taxon>Devosiaceae</taxon>
        <taxon>Devosia</taxon>
    </lineage>
</organism>
<evidence type="ECO:0000313" key="7">
    <source>
        <dbReference type="Proteomes" id="UP000654108"/>
    </source>
</evidence>